<organism evidence="3">
    <name type="scientific">Gongylonema pulchrum</name>
    <dbReference type="NCBI Taxonomy" id="637853"/>
    <lineage>
        <taxon>Eukaryota</taxon>
        <taxon>Metazoa</taxon>
        <taxon>Ecdysozoa</taxon>
        <taxon>Nematoda</taxon>
        <taxon>Chromadorea</taxon>
        <taxon>Rhabditida</taxon>
        <taxon>Spirurina</taxon>
        <taxon>Spiruromorpha</taxon>
        <taxon>Spiruroidea</taxon>
        <taxon>Gongylonematidae</taxon>
        <taxon>Gongylonema</taxon>
    </lineage>
</organism>
<keyword evidence="2" id="KW-1185">Reference proteome</keyword>
<dbReference type="EMBL" id="UYRT01080624">
    <property type="protein sequence ID" value="VDN23102.1"/>
    <property type="molecule type" value="Genomic_DNA"/>
</dbReference>
<gene>
    <name evidence="1" type="ORF">GPUH_LOCUS13841</name>
</gene>
<proteinExistence type="predicted"/>
<evidence type="ECO:0000313" key="3">
    <source>
        <dbReference type="WBParaSite" id="GPUH_0001385601-mRNA-1"/>
    </source>
</evidence>
<dbReference type="Proteomes" id="UP000271098">
    <property type="component" value="Unassembled WGS sequence"/>
</dbReference>
<protein>
    <submittedName>
        <fullName evidence="3">MSP domain-containing protein</fullName>
    </submittedName>
</protein>
<reference evidence="1 2" key="2">
    <citation type="submission" date="2018-11" db="EMBL/GenBank/DDBJ databases">
        <authorList>
            <consortium name="Pathogen Informatics"/>
        </authorList>
    </citation>
    <scope>NUCLEOTIDE SEQUENCE [LARGE SCALE GENOMIC DNA]</scope>
</reference>
<evidence type="ECO:0000313" key="1">
    <source>
        <dbReference type="EMBL" id="VDN23102.1"/>
    </source>
</evidence>
<reference evidence="3" key="1">
    <citation type="submission" date="2016-06" db="UniProtKB">
        <authorList>
            <consortium name="WormBaseParasite"/>
        </authorList>
    </citation>
    <scope>IDENTIFICATION</scope>
</reference>
<accession>A0A183DYQ0</accession>
<sequence length="52" mass="6063">MDEEEVKSNNESLLEPKVSLNQRACRITFSVKNRSQQTKDSFIIDEFPMKNS</sequence>
<dbReference type="WBParaSite" id="GPUH_0001385601-mRNA-1">
    <property type="protein sequence ID" value="GPUH_0001385601-mRNA-1"/>
    <property type="gene ID" value="GPUH_0001385601"/>
</dbReference>
<evidence type="ECO:0000313" key="2">
    <source>
        <dbReference type="Proteomes" id="UP000271098"/>
    </source>
</evidence>
<dbReference type="OrthoDB" id="10527728at2759"/>
<dbReference type="AlphaFoldDB" id="A0A183DYQ0"/>
<name>A0A183DYQ0_9BILA</name>